<evidence type="ECO:0000313" key="1">
    <source>
        <dbReference type="EMBL" id="KMQ87116.1"/>
    </source>
</evidence>
<organism evidence="1 2">
    <name type="scientific">Lasius niger</name>
    <name type="common">Black garden ant</name>
    <dbReference type="NCBI Taxonomy" id="67767"/>
    <lineage>
        <taxon>Eukaryota</taxon>
        <taxon>Metazoa</taxon>
        <taxon>Ecdysozoa</taxon>
        <taxon>Arthropoda</taxon>
        <taxon>Hexapoda</taxon>
        <taxon>Insecta</taxon>
        <taxon>Pterygota</taxon>
        <taxon>Neoptera</taxon>
        <taxon>Endopterygota</taxon>
        <taxon>Hymenoptera</taxon>
        <taxon>Apocrita</taxon>
        <taxon>Aculeata</taxon>
        <taxon>Formicoidea</taxon>
        <taxon>Formicidae</taxon>
        <taxon>Formicinae</taxon>
        <taxon>Lasius</taxon>
        <taxon>Lasius</taxon>
    </lineage>
</organism>
<proteinExistence type="predicted"/>
<accession>A0A0J7KA66</accession>
<dbReference type="PaxDb" id="67767-A0A0J7KA66"/>
<dbReference type="EMBL" id="LBMM01010959">
    <property type="protein sequence ID" value="KMQ87116.1"/>
    <property type="molecule type" value="Genomic_DNA"/>
</dbReference>
<name>A0A0J7KA66_LASNI</name>
<keyword evidence="2" id="KW-1185">Reference proteome</keyword>
<reference evidence="1 2" key="1">
    <citation type="submission" date="2015-04" db="EMBL/GenBank/DDBJ databases">
        <title>Lasius niger genome sequencing.</title>
        <authorList>
            <person name="Konorov E.A."/>
            <person name="Nikitin M.A."/>
            <person name="Kirill M.V."/>
            <person name="Chang P."/>
        </authorList>
    </citation>
    <scope>NUCLEOTIDE SEQUENCE [LARGE SCALE GENOMIC DNA]</scope>
    <source>
        <tissue evidence="1">Whole</tissue>
    </source>
</reference>
<evidence type="ECO:0000313" key="2">
    <source>
        <dbReference type="Proteomes" id="UP000036403"/>
    </source>
</evidence>
<gene>
    <name evidence="1" type="ORF">RF55_13698</name>
</gene>
<comment type="caution">
    <text evidence="1">The sequence shown here is derived from an EMBL/GenBank/DDBJ whole genome shotgun (WGS) entry which is preliminary data.</text>
</comment>
<sequence>MALSEAAKEGVHLQRFLLELGAIDVGPVKLFNDNISAQRLAINPIFDARTKHIDIRHHLVREVMESGQVVLGHVASDEMPADVLTKALTRPKHVRCVDLLELKMST</sequence>
<dbReference type="CDD" id="cd09272">
    <property type="entry name" value="RNase_HI_RT_Ty1"/>
    <property type="match status" value="1"/>
</dbReference>
<dbReference type="STRING" id="67767.A0A0J7KA66"/>
<dbReference type="Proteomes" id="UP000036403">
    <property type="component" value="Unassembled WGS sequence"/>
</dbReference>
<dbReference type="OrthoDB" id="7758228at2759"/>
<dbReference type="AlphaFoldDB" id="A0A0J7KA66"/>
<protein>
    <submittedName>
        <fullName evidence="1">Retrovirus-related pol polyprotein from transposon tnt 1-94</fullName>
    </submittedName>
</protein>